<feature type="domain" description="Signal transduction histidine kinase dimerisation/phosphoacceptor" evidence="7">
    <location>
        <begin position="493"/>
        <end position="559"/>
    </location>
</feature>
<feature type="transmembrane region" description="Helical" evidence="6">
    <location>
        <begin position="444"/>
        <end position="465"/>
    </location>
</feature>
<dbReference type="SUPFAM" id="SSF48452">
    <property type="entry name" value="TPR-like"/>
    <property type="match status" value="1"/>
</dbReference>
<reference evidence="8 9" key="1">
    <citation type="submission" date="2021-12" db="EMBL/GenBank/DDBJ databases">
        <title>Genome seq of p7.</title>
        <authorList>
            <person name="Seo T."/>
        </authorList>
    </citation>
    <scope>NUCLEOTIDE SEQUENCE [LARGE SCALE GENOMIC DNA]</scope>
    <source>
        <strain evidence="8 9">P7</strain>
    </source>
</reference>
<dbReference type="SMART" id="SM00388">
    <property type="entry name" value="HisKA"/>
    <property type="match status" value="1"/>
</dbReference>
<dbReference type="InterPro" id="IPR050736">
    <property type="entry name" value="Sensor_HK_Regulatory"/>
</dbReference>
<keyword evidence="3" id="KW-0808">Transferase</keyword>
<gene>
    <name evidence="8" type="ORF">LXT12_24385</name>
</gene>
<keyword evidence="6" id="KW-0472">Membrane</keyword>
<dbReference type="SUPFAM" id="SSF47384">
    <property type="entry name" value="Homodimeric domain of signal transducing histidine kinase"/>
    <property type="match status" value="1"/>
</dbReference>
<dbReference type="Gene3D" id="1.10.287.130">
    <property type="match status" value="1"/>
</dbReference>
<dbReference type="Gene3D" id="1.25.40.10">
    <property type="entry name" value="Tetratricopeptide repeat domain"/>
    <property type="match status" value="1"/>
</dbReference>
<evidence type="ECO:0000256" key="3">
    <source>
        <dbReference type="ARBA" id="ARBA00022679"/>
    </source>
</evidence>
<name>A0ABS8XMT4_9BURK</name>
<dbReference type="EMBL" id="JAJTWT010000016">
    <property type="protein sequence ID" value="MCE4540393.1"/>
    <property type="molecule type" value="Genomic_DNA"/>
</dbReference>
<dbReference type="InterPro" id="IPR003661">
    <property type="entry name" value="HisK_dim/P_dom"/>
</dbReference>
<keyword evidence="6" id="KW-0812">Transmembrane</keyword>
<dbReference type="PANTHER" id="PTHR43711">
    <property type="entry name" value="TWO-COMPONENT HISTIDINE KINASE"/>
    <property type="match status" value="1"/>
</dbReference>
<keyword evidence="5" id="KW-0902">Two-component regulatory system</keyword>
<comment type="catalytic activity">
    <reaction evidence="1">
        <text>ATP + protein L-histidine = ADP + protein N-phospho-L-histidine.</text>
        <dbReference type="EC" id="2.7.13.3"/>
    </reaction>
</comment>
<evidence type="ECO:0000256" key="1">
    <source>
        <dbReference type="ARBA" id="ARBA00000085"/>
    </source>
</evidence>
<evidence type="ECO:0000256" key="4">
    <source>
        <dbReference type="ARBA" id="ARBA00022777"/>
    </source>
</evidence>
<sequence>MLSQTVSSSADGAERRFCGAGAATRLLAALLWLVLLWTSLGPLCAVAQPTPATPELRSNDDWRAWREALLELRYRDAQGALGQLRAQYEGARARGDRHAEWMHLAWLARETAAVDYATSAPLLTLAEQAIETARQGGDTMAAFELLWMVEATRVGQQYELPRESLLSQAAAMAGKLGDPLREGLVWQLRGLAAAQAGQDGEALFQYQRAMPLLSGRFDRAELLFAMAQALFENPTVPAARQALGYLRELDEALPPERYPSFVEALVRQSELLSRLDRNSDAVAAAQRAASVARRFGLATPLAQAQVALGHAYLGAGSPALALATFKSASMDALNVAGRLSCLVGWGLAQAQLGDPGATGLLERGHVLAQAQSNTNSLAIAQFYEASSRVRQTLGDAAGALDDLARAGAIRSAMANTAREKLLQARVDGAARAAEAQVEAAHRRWLVIGVLGLAAAVLLAGGFYAHQFRQRRQIARLVTQLQSANAQLEQFNAARSRHLAAACHDLRQPAHVLGLLTESQPAEPQRPEDVEAHVQAVQRCSRTLTDMLDALMDMTQLERGTYVPHAEIVDLGELLVEVDLQYRQAAQAKGLGWQVSAVRPW</sequence>
<dbReference type="InterPro" id="IPR011990">
    <property type="entry name" value="TPR-like_helical_dom_sf"/>
</dbReference>
<evidence type="ECO:0000256" key="6">
    <source>
        <dbReference type="SAM" id="Phobius"/>
    </source>
</evidence>
<evidence type="ECO:0000313" key="9">
    <source>
        <dbReference type="Proteomes" id="UP001201463"/>
    </source>
</evidence>
<keyword evidence="6" id="KW-1133">Transmembrane helix</keyword>
<accession>A0ABS8XMT4</accession>
<evidence type="ECO:0000313" key="8">
    <source>
        <dbReference type="EMBL" id="MCE4540393.1"/>
    </source>
</evidence>
<keyword evidence="4" id="KW-0418">Kinase</keyword>
<evidence type="ECO:0000259" key="7">
    <source>
        <dbReference type="SMART" id="SM00388"/>
    </source>
</evidence>
<dbReference type="CDD" id="cd00082">
    <property type="entry name" value="HisKA"/>
    <property type="match status" value="1"/>
</dbReference>
<dbReference type="PANTHER" id="PTHR43711:SF28">
    <property type="entry name" value="SENSOR HISTIDINE KINASE YXDK"/>
    <property type="match status" value="1"/>
</dbReference>
<protein>
    <recommendedName>
        <fullName evidence="2">histidine kinase</fullName>
        <ecNumber evidence="2">2.7.13.3</ecNumber>
    </recommendedName>
</protein>
<comment type="caution">
    <text evidence="8">The sequence shown here is derived from an EMBL/GenBank/DDBJ whole genome shotgun (WGS) entry which is preliminary data.</text>
</comment>
<proteinExistence type="predicted"/>
<keyword evidence="9" id="KW-1185">Reference proteome</keyword>
<dbReference type="Proteomes" id="UP001201463">
    <property type="component" value="Unassembled WGS sequence"/>
</dbReference>
<evidence type="ECO:0000256" key="2">
    <source>
        <dbReference type="ARBA" id="ARBA00012438"/>
    </source>
</evidence>
<evidence type="ECO:0000256" key="5">
    <source>
        <dbReference type="ARBA" id="ARBA00023012"/>
    </source>
</evidence>
<organism evidence="8 9">
    <name type="scientific">Pelomonas caseinilytica</name>
    <dbReference type="NCBI Taxonomy" id="2906763"/>
    <lineage>
        <taxon>Bacteria</taxon>
        <taxon>Pseudomonadati</taxon>
        <taxon>Pseudomonadota</taxon>
        <taxon>Betaproteobacteria</taxon>
        <taxon>Burkholderiales</taxon>
        <taxon>Sphaerotilaceae</taxon>
        <taxon>Roseateles</taxon>
    </lineage>
</organism>
<dbReference type="EC" id="2.7.13.3" evidence="2"/>
<dbReference type="RefSeq" id="WP_233394906.1">
    <property type="nucleotide sequence ID" value="NZ_JAJTWT010000016.1"/>
</dbReference>
<dbReference type="InterPro" id="IPR036097">
    <property type="entry name" value="HisK_dim/P_sf"/>
</dbReference>